<dbReference type="SMART" id="SM00248">
    <property type="entry name" value="ANK"/>
    <property type="match status" value="1"/>
</dbReference>
<dbReference type="Ensembl" id="ENSACAT00000054968.1">
    <property type="protein sequence ID" value="ENSACAP00000027094.1"/>
    <property type="gene ID" value="ENSACAG00000040249.1"/>
</dbReference>
<protein>
    <recommendedName>
        <fullName evidence="4">Ankyrin repeat domain 40</fullName>
    </recommendedName>
</protein>
<keyword evidence="3" id="KW-1185">Reference proteome</keyword>
<dbReference type="InterPro" id="IPR002110">
    <property type="entry name" value="Ankyrin_rpt"/>
</dbReference>
<dbReference type="Proteomes" id="UP000001646">
    <property type="component" value="Chromosome 2"/>
</dbReference>
<accession>A0A803SVV4</accession>
<reference evidence="2" key="3">
    <citation type="submission" date="2025-09" db="UniProtKB">
        <authorList>
            <consortium name="Ensembl"/>
        </authorList>
    </citation>
    <scope>IDENTIFICATION</scope>
</reference>
<dbReference type="SUPFAM" id="SSF48403">
    <property type="entry name" value="Ankyrin repeat"/>
    <property type="match status" value="1"/>
</dbReference>
<feature type="repeat" description="ANK" evidence="1">
    <location>
        <begin position="17"/>
        <end position="49"/>
    </location>
</feature>
<reference evidence="2" key="2">
    <citation type="submission" date="2025-08" db="UniProtKB">
        <authorList>
            <consortium name="Ensembl"/>
        </authorList>
    </citation>
    <scope>IDENTIFICATION</scope>
</reference>
<dbReference type="PROSITE" id="PS50088">
    <property type="entry name" value="ANK_REPEAT"/>
    <property type="match status" value="1"/>
</dbReference>
<dbReference type="InterPro" id="IPR036770">
    <property type="entry name" value="Ankyrin_rpt-contain_sf"/>
</dbReference>
<organism evidence="2 3">
    <name type="scientific">Anolis carolinensis</name>
    <name type="common">Green anole</name>
    <name type="synonym">American chameleon</name>
    <dbReference type="NCBI Taxonomy" id="28377"/>
    <lineage>
        <taxon>Eukaryota</taxon>
        <taxon>Metazoa</taxon>
        <taxon>Chordata</taxon>
        <taxon>Craniata</taxon>
        <taxon>Vertebrata</taxon>
        <taxon>Euteleostomi</taxon>
        <taxon>Lepidosauria</taxon>
        <taxon>Squamata</taxon>
        <taxon>Bifurcata</taxon>
        <taxon>Unidentata</taxon>
        <taxon>Episquamata</taxon>
        <taxon>Toxicofera</taxon>
        <taxon>Iguania</taxon>
        <taxon>Dactyloidae</taxon>
        <taxon>Anolis</taxon>
    </lineage>
</organism>
<dbReference type="InterPro" id="IPR039195">
    <property type="entry name" value="ANKRD40"/>
</dbReference>
<evidence type="ECO:0000313" key="2">
    <source>
        <dbReference type="Ensembl" id="ENSACAP00000027094.1"/>
    </source>
</evidence>
<proteinExistence type="predicted"/>
<dbReference type="PANTHER" id="PTHR24192">
    <property type="entry name" value="ANKYRIN REPEAT DOMAIN 40"/>
    <property type="match status" value="1"/>
</dbReference>
<dbReference type="InParanoid" id="A0A803SVV4"/>
<dbReference type="Pfam" id="PF00023">
    <property type="entry name" value="Ank"/>
    <property type="match status" value="1"/>
</dbReference>
<keyword evidence="1" id="KW-0040">ANK repeat</keyword>
<evidence type="ECO:0000256" key="1">
    <source>
        <dbReference type="PROSITE-ProRule" id="PRU00023"/>
    </source>
</evidence>
<evidence type="ECO:0008006" key="4">
    <source>
        <dbReference type="Google" id="ProtNLM"/>
    </source>
</evidence>
<reference evidence="2 3" key="1">
    <citation type="submission" date="2009-12" db="EMBL/GenBank/DDBJ databases">
        <title>The Genome Sequence of Anolis carolinensis (Green Anole Lizard).</title>
        <authorList>
            <consortium name="The Genome Sequencing Platform"/>
            <person name="Di Palma F."/>
            <person name="Alfoldi J."/>
            <person name="Heiman D."/>
            <person name="Young S."/>
            <person name="Grabherr M."/>
            <person name="Johnson J."/>
            <person name="Lander E.S."/>
            <person name="Lindblad-Toh K."/>
        </authorList>
    </citation>
    <scope>NUCLEOTIDE SEQUENCE [LARGE SCALE GENOMIC DNA]</scope>
    <source>
        <strain evidence="2 3">JBL SC #1</strain>
    </source>
</reference>
<dbReference type="GeneTree" id="ENSGT00390000007792"/>
<dbReference type="AlphaFoldDB" id="A0A803SVV4"/>
<dbReference type="Gene3D" id="1.25.40.20">
    <property type="entry name" value="Ankyrin repeat-containing domain"/>
    <property type="match status" value="1"/>
</dbReference>
<dbReference type="PROSITE" id="PS50297">
    <property type="entry name" value="ANK_REP_REGION"/>
    <property type="match status" value="1"/>
</dbReference>
<name>A0A803SVV4_ANOCA</name>
<dbReference type="PANTHER" id="PTHR24192:SF3">
    <property type="entry name" value="ANKYRIN REPEAT DOMAIN 40"/>
    <property type="match status" value="1"/>
</dbReference>
<evidence type="ECO:0000313" key="3">
    <source>
        <dbReference type="Proteomes" id="UP000001646"/>
    </source>
</evidence>
<sequence length="324" mass="35836">MQQPGNKVKVTRDSPWGRRTCLHWACKQNHTEVVAYLLDSGANKEIFTINGELAAHLTSKKEIRKLLGVEECHSQEVDDSKWHFSENDLFTDKEERDSALDAPAPSELNSIVVTSLSEGRPNLCSSATQAEDVCTAISLQSGDYSEGDLPSSISAGATAFTAPTAQDCPAYPSPAGHNAVLFSLAPPQHVPQQGNGSFTSTTQPLQPLFHAGNFPCNTQELVLKVRIQNPKDNDFIEIELDREDLTYQGLLRVSCCELGINPEQVEKIRKLPNTCVRKDKDVTRLQDFQELELVLEENTSSFRNAVIPTMDKPCYNTKAAKLTY</sequence>